<organism evidence="13">
    <name type="scientific">hydrothermal vent metagenome</name>
    <dbReference type="NCBI Taxonomy" id="652676"/>
    <lineage>
        <taxon>unclassified sequences</taxon>
        <taxon>metagenomes</taxon>
        <taxon>ecological metagenomes</taxon>
    </lineage>
</organism>
<name>A0A1W1CK38_9ZZZZ</name>
<keyword evidence="8" id="KW-0238">DNA-binding</keyword>
<keyword evidence="7" id="KW-0239">DNA-directed DNA polymerase</keyword>
<proteinExistence type="inferred from homology"/>
<keyword evidence="3" id="KW-0963">Cytoplasm</keyword>
<dbReference type="GO" id="GO:0009360">
    <property type="term" value="C:DNA polymerase III complex"/>
    <property type="evidence" value="ECO:0007669"/>
    <property type="project" value="InterPro"/>
</dbReference>
<evidence type="ECO:0000256" key="6">
    <source>
        <dbReference type="ARBA" id="ARBA00022705"/>
    </source>
</evidence>
<dbReference type="GO" id="GO:0003677">
    <property type="term" value="F:DNA binding"/>
    <property type="evidence" value="ECO:0007669"/>
    <property type="project" value="UniProtKB-KW"/>
</dbReference>
<dbReference type="InterPro" id="IPR022637">
    <property type="entry name" value="DNA_polIII_beta_cen"/>
</dbReference>
<evidence type="ECO:0000313" key="12">
    <source>
        <dbReference type="EMBL" id="SFV51191.1"/>
    </source>
</evidence>
<evidence type="ECO:0000313" key="13">
    <source>
        <dbReference type="EMBL" id="SFV66176.1"/>
    </source>
</evidence>
<feature type="domain" description="DNA polymerase III beta sliding clamp C-terminal" evidence="11">
    <location>
        <begin position="242"/>
        <end position="346"/>
    </location>
</feature>
<dbReference type="GO" id="GO:0005737">
    <property type="term" value="C:cytoplasm"/>
    <property type="evidence" value="ECO:0007669"/>
    <property type="project" value="UniProtKB-SubCell"/>
</dbReference>
<keyword evidence="5 13" id="KW-0548">Nucleotidyltransferase</keyword>
<evidence type="ECO:0000256" key="4">
    <source>
        <dbReference type="ARBA" id="ARBA00022679"/>
    </source>
</evidence>
<dbReference type="GO" id="GO:0008408">
    <property type="term" value="F:3'-5' exonuclease activity"/>
    <property type="evidence" value="ECO:0007669"/>
    <property type="project" value="InterPro"/>
</dbReference>
<dbReference type="AlphaFoldDB" id="A0A1W1CK38"/>
<dbReference type="InterPro" id="IPR022634">
    <property type="entry name" value="DNA_polIII_beta_N"/>
</dbReference>
<dbReference type="GO" id="GO:0003887">
    <property type="term" value="F:DNA-directed DNA polymerase activity"/>
    <property type="evidence" value="ECO:0007669"/>
    <property type="project" value="UniProtKB-KW"/>
</dbReference>
<reference evidence="13" key="1">
    <citation type="submission" date="2016-10" db="EMBL/GenBank/DDBJ databases">
        <authorList>
            <person name="de Groot N.N."/>
        </authorList>
    </citation>
    <scope>NUCLEOTIDE SEQUENCE</scope>
</reference>
<dbReference type="InterPro" id="IPR001001">
    <property type="entry name" value="DNA_polIII_beta"/>
</dbReference>
<evidence type="ECO:0000256" key="8">
    <source>
        <dbReference type="ARBA" id="ARBA00023125"/>
    </source>
</evidence>
<dbReference type="PIRSF" id="PIRSF000804">
    <property type="entry name" value="DNA_pol_III_b"/>
    <property type="match status" value="1"/>
</dbReference>
<dbReference type="PANTHER" id="PTHR30478">
    <property type="entry name" value="DNA POLYMERASE III SUBUNIT BETA"/>
    <property type="match status" value="1"/>
</dbReference>
<dbReference type="CDD" id="cd00140">
    <property type="entry name" value="beta_clamp"/>
    <property type="match status" value="1"/>
</dbReference>
<dbReference type="InterPro" id="IPR046938">
    <property type="entry name" value="DNA_clamp_sf"/>
</dbReference>
<dbReference type="SMART" id="SM00480">
    <property type="entry name" value="POL3Bc"/>
    <property type="match status" value="1"/>
</dbReference>
<dbReference type="SUPFAM" id="SSF55979">
    <property type="entry name" value="DNA clamp"/>
    <property type="match status" value="3"/>
</dbReference>
<keyword evidence="6" id="KW-0235">DNA replication</keyword>
<evidence type="ECO:0000256" key="2">
    <source>
        <dbReference type="ARBA" id="ARBA00010752"/>
    </source>
</evidence>
<evidence type="ECO:0000259" key="11">
    <source>
        <dbReference type="Pfam" id="PF02768"/>
    </source>
</evidence>
<accession>A0A1W1CK38</accession>
<dbReference type="InterPro" id="IPR022635">
    <property type="entry name" value="DNA_polIII_beta_C"/>
</dbReference>
<dbReference type="EC" id="2.7.7.7" evidence="13"/>
<keyword evidence="4 13" id="KW-0808">Transferase</keyword>
<comment type="subcellular location">
    <subcellularLocation>
        <location evidence="1">Cytoplasm</location>
    </subcellularLocation>
</comment>
<feature type="domain" description="DNA polymerase III beta sliding clamp N-terminal" evidence="9">
    <location>
        <begin position="1"/>
        <end position="118"/>
    </location>
</feature>
<evidence type="ECO:0000259" key="9">
    <source>
        <dbReference type="Pfam" id="PF00712"/>
    </source>
</evidence>
<gene>
    <name evidence="13" type="ORF">MNB_SV-12-1067</name>
    <name evidence="12" type="ORF">MNB_SV-9-337</name>
</gene>
<protein>
    <submittedName>
        <fullName evidence="13">DNA polymerase III beta subunit</fullName>
        <ecNumber evidence="13">2.7.7.7</ecNumber>
    </submittedName>
</protein>
<evidence type="ECO:0000256" key="5">
    <source>
        <dbReference type="ARBA" id="ARBA00022695"/>
    </source>
</evidence>
<comment type="similarity">
    <text evidence="2">Belongs to the beta sliding clamp family.</text>
</comment>
<dbReference type="EMBL" id="FPHG01000008">
    <property type="protein sequence ID" value="SFV51191.1"/>
    <property type="molecule type" value="Genomic_DNA"/>
</dbReference>
<dbReference type="Pfam" id="PF00712">
    <property type="entry name" value="DNA_pol3_beta"/>
    <property type="match status" value="1"/>
</dbReference>
<dbReference type="NCBIfam" id="TIGR00663">
    <property type="entry name" value="dnan"/>
    <property type="match status" value="1"/>
</dbReference>
<feature type="domain" description="DNA polymerase III beta sliding clamp central" evidence="10">
    <location>
        <begin position="130"/>
        <end position="239"/>
    </location>
</feature>
<sequence length="356" mass="40837">MKVRIEKILIESILINLQPFLDKKDASQITSHILFDAKDNISIIKATDQEIGLEIKTEKINVEIEGSFTVNGKKLLDIVRILKDGEIIFELLDENLIIKQKHSKFKLPTFSTSSYPTFPSIENKSQISLDSLELIKNLKKISLSIDSNNPKFELNGALINIKSNSTDLVGTDTRRLSIASITNNNFNEELALIIPKKAILEIQKLFLDKISIHYDETNIIITNGNYFFYTRLINGKYPDYQRIIPNNIKYSLTLPKKEMIDSIKMITTISQNIELDILTDKIIFKSLSSDNIEAKTELSINTNIQNEFKLFLNSRYILDFLSQIESETFLLELNEENLPFVVKDNNFITIIMPIII</sequence>
<dbReference type="GO" id="GO:0006271">
    <property type="term" value="P:DNA strand elongation involved in DNA replication"/>
    <property type="evidence" value="ECO:0007669"/>
    <property type="project" value="TreeGrafter"/>
</dbReference>
<dbReference type="PANTHER" id="PTHR30478:SF0">
    <property type="entry name" value="BETA SLIDING CLAMP"/>
    <property type="match status" value="1"/>
</dbReference>
<evidence type="ECO:0000259" key="10">
    <source>
        <dbReference type="Pfam" id="PF02767"/>
    </source>
</evidence>
<dbReference type="Pfam" id="PF02767">
    <property type="entry name" value="DNA_pol3_beta_2"/>
    <property type="match status" value="1"/>
</dbReference>
<dbReference type="EMBL" id="FPHE01000150">
    <property type="protein sequence ID" value="SFV66176.1"/>
    <property type="molecule type" value="Genomic_DNA"/>
</dbReference>
<dbReference type="Pfam" id="PF02768">
    <property type="entry name" value="DNA_pol3_beta_3"/>
    <property type="match status" value="1"/>
</dbReference>
<dbReference type="Gene3D" id="3.10.150.10">
    <property type="entry name" value="DNA Polymerase III, subunit A, domain 2"/>
    <property type="match status" value="3"/>
</dbReference>
<evidence type="ECO:0000256" key="7">
    <source>
        <dbReference type="ARBA" id="ARBA00022932"/>
    </source>
</evidence>
<evidence type="ECO:0000256" key="1">
    <source>
        <dbReference type="ARBA" id="ARBA00004496"/>
    </source>
</evidence>
<evidence type="ECO:0000256" key="3">
    <source>
        <dbReference type="ARBA" id="ARBA00022490"/>
    </source>
</evidence>